<dbReference type="EMBL" id="SMFO01000001">
    <property type="protein sequence ID" value="TDE06527.1"/>
    <property type="molecule type" value="Genomic_DNA"/>
</dbReference>
<dbReference type="GO" id="GO:0016491">
    <property type="term" value="F:oxidoreductase activity"/>
    <property type="evidence" value="ECO:0007669"/>
    <property type="project" value="InterPro"/>
</dbReference>
<reference evidence="4 5" key="1">
    <citation type="submission" date="2019-03" db="EMBL/GenBank/DDBJ databases">
        <title>Flavobacterium TSA-D2 sp. nov., isolated from arctic soil.</title>
        <authorList>
            <person name="Chaudhary D.K."/>
        </authorList>
    </citation>
    <scope>NUCLEOTIDE SEQUENCE [LARGE SCALE GENOMIC DNA]</scope>
    <source>
        <strain evidence="4 5">TSA-D2</strain>
    </source>
</reference>
<dbReference type="AlphaFoldDB" id="A0A4R5D2H9"/>
<comment type="caution">
    <text evidence="4">The sequence shown here is derived from an EMBL/GenBank/DDBJ whole genome shotgun (WGS) entry which is preliminary data.</text>
</comment>
<keyword evidence="2" id="KW-1133">Transmembrane helix</keyword>
<feature type="domain" description="Amine oxidase" evidence="3">
    <location>
        <begin position="91"/>
        <end position="348"/>
    </location>
</feature>
<dbReference type="RefSeq" id="WP_132108910.1">
    <property type="nucleotide sequence ID" value="NZ_SMFO01000001.1"/>
</dbReference>
<keyword evidence="2" id="KW-0472">Membrane</keyword>
<evidence type="ECO:0000256" key="2">
    <source>
        <dbReference type="SAM" id="Phobius"/>
    </source>
</evidence>
<feature type="domain" description="Amine oxidase" evidence="3">
    <location>
        <begin position="13"/>
        <end position="77"/>
    </location>
</feature>
<protein>
    <submittedName>
        <fullName evidence="4">FAD-dependent oxidoreductase</fullName>
    </submittedName>
</protein>
<dbReference type="Gene3D" id="3.50.50.60">
    <property type="entry name" value="FAD/NAD(P)-binding domain"/>
    <property type="match status" value="2"/>
</dbReference>
<dbReference type="Proteomes" id="UP000294597">
    <property type="component" value="Unassembled WGS sequence"/>
</dbReference>
<sequence length="350" mass="39209">MNKANIIIIGAGLSGLMIAYLLQKKGLEVILLEADKRIGGRIQTIIGPTGVTMEMGATWFSNPHQNLIALLDEFKIAYFKQHTQGISFFETMSFVPPQKFEISDTEESSYRIVGGTAKLIEKLTAEVEIHNIKTQTKVTAIKEVGNHLEVTTSDGSQYLGDKVISTLPPHLLVQTILFEPILPDSIRQLARKTHTWMGESIKFAVEYASPFWRENNYSGTLYSQACIIQEMYDHSTADNIGYALKGFLNGGTYTLSAEERKEQAILQLTKLFGAEAGNYVEYHEKVWREEPLTFFPYEHLLMGHENNGHPEYNKPFLNNKLYISGSETASKNPGYMEGAIVAAKNIAAQF</sequence>
<dbReference type="InterPro" id="IPR050703">
    <property type="entry name" value="Flavin_MAO"/>
</dbReference>
<evidence type="ECO:0000313" key="4">
    <source>
        <dbReference type="EMBL" id="TDE06527.1"/>
    </source>
</evidence>
<dbReference type="InterPro" id="IPR036188">
    <property type="entry name" value="FAD/NAD-bd_sf"/>
</dbReference>
<evidence type="ECO:0000259" key="3">
    <source>
        <dbReference type="Pfam" id="PF01593"/>
    </source>
</evidence>
<proteinExistence type="inferred from homology"/>
<dbReference type="SUPFAM" id="SSF54373">
    <property type="entry name" value="FAD-linked reductases, C-terminal domain"/>
    <property type="match status" value="1"/>
</dbReference>
<organism evidence="4 5">
    <name type="scientific">Flavobacterium hiemivividum</name>
    <dbReference type="NCBI Taxonomy" id="2541734"/>
    <lineage>
        <taxon>Bacteria</taxon>
        <taxon>Pseudomonadati</taxon>
        <taxon>Bacteroidota</taxon>
        <taxon>Flavobacteriia</taxon>
        <taxon>Flavobacteriales</taxon>
        <taxon>Flavobacteriaceae</taxon>
        <taxon>Flavobacterium</taxon>
    </lineage>
</organism>
<gene>
    <name evidence="4" type="ORF">E0F98_02620</name>
</gene>
<accession>A0A4R5D2H9</accession>
<dbReference type="SUPFAM" id="SSF51905">
    <property type="entry name" value="FAD/NAD(P)-binding domain"/>
    <property type="match status" value="1"/>
</dbReference>
<name>A0A4R5D2H9_9FLAO</name>
<comment type="similarity">
    <text evidence="1">Belongs to the flavin monoamine oxidase family.</text>
</comment>
<dbReference type="Pfam" id="PF01593">
    <property type="entry name" value="Amino_oxidase"/>
    <property type="match status" value="2"/>
</dbReference>
<keyword evidence="2" id="KW-0812">Transmembrane</keyword>
<dbReference type="InterPro" id="IPR002937">
    <property type="entry name" value="Amino_oxidase"/>
</dbReference>
<evidence type="ECO:0000256" key="1">
    <source>
        <dbReference type="ARBA" id="ARBA00005995"/>
    </source>
</evidence>
<feature type="transmembrane region" description="Helical" evidence="2">
    <location>
        <begin position="6"/>
        <end position="22"/>
    </location>
</feature>
<keyword evidence="5" id="KW-1185">Reference proteome</keyword>
<dbReference type="PANTHER" id="PTHR43563">
    <property type="entry name" value="AMINE OXIDASE"/>
    <property type="match status" value="1"/>
</dbReference>
<dbReference type="PANTHER" id="PTHR43563:SF1">
    <property type="entry name" value="AMINE OXIDASE [FLAVIN-CONTAINING] B"/>
    <property type="match status" value="1"/>
</dbReference>
<evidence type="ECO:0000313" key="5">
    <source>
        <dbReference type="Proteomes" id="UP000294597"/>
    </source>
</evidence>